<evidence type="ECO:0000313" key="1">
    <source>
        <dbReference type="EMBL" id="OUK02790.1"/>
    </source>
</evidence>
<sequence>MIVFIPKWENISEAGLSSDDLMGQIKAFMLADDSYRVVIPGYMPSLRYFLHHYDLLECNWLNIFDKIQGVEGREQVKILLSSLNFPKESEYYYTPFHILVYYHQQLIGKIYFGEGAHISEVHHFENSVLEKVEIYDDRGFLSSYKLYNKGEMIYTNYLDCAGESIFKQYPFGHCEVNPHNRKNFKYLKYENIEVLKEEYLESTLEEIEEIDSIIISVSQENLKFLPYSFYRSKMILSFFHERVSNMARVKTMVKSLSLQVKNIIADSKFQKLRLEEIIGESNSIEVITPYDTRFDLSITQELEEEVIYTDTRNLSDEEVQILIQTFLKYIFENQEKGDTLRKFKVFLRVTSEQSINAFSKIMNEVISLLFPELFIMMEQWEKMNDSELDTSFFREHFVELQRLQNLKQSLEFLTVVTDEKLYTLIHQARLVIDMSQQPDVFTQISSISAGLPQINIKNTEYVEHTKNGLILSDLSELYSGMEYYLENLTYWQQARVHAVAQIKEYSGKMLREKILRLVKEKNDKKEN</sequence>
<dbReference type="EMBL" id="MUIZ01000012">
    <property type="protein sequence ID" value="OUK02790.1"/>
    <property type="molecule type" value="Genomic_DNA"/>
</dbReference>
<organism evidence="1 2">
    <name type="scientific">Lactococcus petauri</name>
    <dbReference type="NCBI Taxonomy" id="1940789"/>
    <lineage>
        <taxon>Bacteria</taxon>
        <taxon>Bacillati</taxon>
        <taxon>Bacillota</taxon>
        <taxon>Bacilli</taxon>
        <taxon>Lactobacillales</taxon>
        <taxon>Streptococcaceae</taxon>
        <taxon>Lactococcus</taxon>
    </lineage>
</organism>
<dbReference type="InterPro" id="IPR022372">
    <property type="entry name" value="Accessory_SS_Asp1"/>
</dbReference>
<dbReference type="RefSeq" id="WP_086583306.1">
    <property type="nucleotide sequence ID" value="NZ_CP127854.1"/>
</dbReference>
<protein>
    <submittedName>
        <fullName evidence="1">Accessory Sec system protein Asp1</fullName>
    </submittedName>
</protein>
<dbReference type="NCBIfam" id="TIGR03713">
    <property type="entry name" value="acc_sec_asp1"/>
    <property type="match status" value="1"/>
</dbReference>
<dbReference type="GO" id="GO:0015031">
    <property type="term" value="P:protein transport"/>
    <property type="evidence" value="ECO:0007669"/>
    <property type="project" value="InterPro"/>
</dbReference>
<evidence type="ECO:0000313" key="2">
    <source>
        <dbReference type="Proteomes" id="UP000194606"/>
    </source>
</evidence>
<name>A0A252CAF1_9LACT</name>
<accession>A0A252CAF1</accession>
<proteinExistence type="predicted"/>
<gene>
    <name evidence="1" type="ORF">BZZ03_10985</name>
</gene>
<dbReference type="Pfam" id="PF16993">
    <property type="entry name" value="Asp1"/>
    <property type="match status" value="1"/>
</dbReference>
<dbReference type="Proteomes" id="UP000194606">
    <property type="component" value="Unassembled WGS sequence"/>
</dbReference>
<reference evidence="1 2" key="1">
    <citation type="submission" date="2017-02" db="EMBL/GenBank/DDBJ databases">
        <authorList>
            <person name="Peterson S.W."/>
        </authorList>
    </citation>
    <scope>NUCLEOTIDE SEQUENCE [LARGE SCALE GENOMIC DNA]</scope>
    <source>
        <strain evidence="1">159469</strain>
    </source>
</reference>
<comment type="caution">
    <text evidence="1">The sequence shown here is derived from an EMBL/GenBank/DDBJ whole genome shotgun (WGS) entry which is preliminary data.</text>
</comment>
<dbReference type="AlphaFoldDB" id="A0A252CAF1"/>